<keyword evidence="4" id="KW-1185">Reference proteome</keyword>
<evidence type="ECO:0000259" key="2">
    <source>
        <dbReference type="Pfam" id="PF20235"/>
    </source>
</evidence>
<evidence type="ECO:0000313" key="3">
    <source>
        <dbReference type="EMBL" id="TVU45278.1"/>
    </source>
</evidence>
<dbReference type="Proteomes" id="UP000324897">
    <property type="component" value="Chromosome 5"/>
</dbReference>
<dbReference type="PANTHER" id="PTHR33120">
    <property type="entry name" value="EXPRESSED PROTEIN-RELATED"/>
    <property type="match status" value="1"/>
</dbReference>
<reference evidence="3 4" key="1">
    <citation type="journal article" date="2019" name="Sci. Rep.">
        <title>A high-quality genome of Eragrostis curvula grass provides insights into Poaceae evolution and supports new strategies to enhance forage quality.</title>
        <authorList>
            <person name="Carballo J."/>
            <person name="Santos B.A.C.M."/>
            <person name="Zappacosta D."/>
            <person name="Garbus I."/>
            <person name="Selva J.P."/>
            <person name="Gallo C.A."/>
            <person name="Diaz A."/>
            <person name="Albertini E."/>
            <person name="Caccamo M."/>
            <person name="Echenique V."/>
        </authorList>
    </citation>
    <scope>NUCLEOTIDE SEQUENCE [LARGE SCALE GENOMIC DNA]</scope>
    <source>
        <strain evidence="4">cv. Victoria</strain>
        <tissue evidence="3">Leaf</tissue>
    </source>
</reference>
<name>A0A5J9WAS2_9POAL</name>
<dbReference type="Gramene" id="TVU45278">
    <property type="protein sequence ID" value="TVU45278"/>
    <property type="gene ID" value="EJB05_04760"/>
</dbReference>
<comment type="caution">
    <text evidence="3">The sequence shown here is derived from an EMBL/GenBank/DDBJ whole genome shotgun (WGS) entry which is preliminary data.</text>
</comment>
<dbReference type="AlphaFoldDB" id="A0A5J9WAS2"/>
<feature type="domain" description="PIR2-like helical" evidence="2">
    <location>
        <begin position="208"/>
        <end position="297"/>
    </location>
</feature>
<evidence type="ECO:0000256" key="1">
    <source>
        <dbReference type="SAM" id="MobiDB-lite"/>
    </source>
</evidence>
<protein>
    <recommendedName>
        <fullName evidence="2">PIR2-like helical domain-containing protein</fullName>
    </recommendedName>
</protein>
<dbReference type="OrthoDB" id="683541at2759"/>
<feature type="compositionally biased region" description="Acidic residues" evidence="1">
    <location>
        <begin position="544"/>
        <end position="568"/>
    </location>
</feature>
<dbReference type="Pfam" id="PF20235">
    <property type="entry name" value="PIR2-like_helical"/>
    <property type="match status" value="2"/>
</dbReference>
<feature type="non-terminal residue" evidence="3">
    <location>
        <position position="1"/>
    </location>
</feature>
<evidence type="ECO:0000313" key="4">
    <source>
        <dbReference type="Proteomes" id="UP000324897"/>
    </source>
</evidence>
<feature type="region of interest" description="Disordered" evidence="1">
    <location>
        <begin position="544"/>
        <end position="577"/>
    </location>
</feature>
<organism evidence="3 4">
    <name type="scientific">Eragrostis curvula</name>
    <name type="common">weeping love grass</name>
    <dbReference type="NCBI Taxonomy" id="38414"/>
    <lineage>
        <taxon>Eukaryota</taxon>
        <taxon>Viridiplantae</taxon>
        <taxon>Streptophyta</taxon>
        <taxon>Embryophyta</taxon>
        <taxon>Tracheophyta</taxon>
        <taxon>Spermatophyta</taxon>
        <taxon>Magnoliopsida</taxon>
        <taxon>Liliopsida</taxon>
        <taxon>Poales</taxon>
        <taxon>Poaceae</taxon>
        <taxon>PACMAD clade</taxon>
        <taxon>Chloridoideae</taxon>
        <taxon>Eragrostideae</taxon>
        <taxon>Eragrostidinae</taxon>
        <taxon>Eragrostis</taxon>
    </lineage>
</organism>
<dbReference type="InterPro" id="IPR046527">
    <property type="entry name" value="PIR2-like_helical"/>
</dbReference>
<sequence length="600" mass="66970">MLEITTDASSISILPPRLNERGVSNRRTVAQRSLEGLVTFLICYFRNLPITEALQFLLTAKADLLAAVQLIELTRPMGGRLCAISSQTTEIALRCAAVSASHPEPAVLASKSLLLASHFEQLSQILTIGGGCLSPDAINRLRKLLDEPLEQRADSPKPVRHALIRLNGYIRGTCKLNKCPFASTETLRTLILEKMHLFFEGRLGLLRRRHHHGLLKAGLCFGPADNPVSNIILNTIWYDTAFPQRQEFKVDVICTNSIVRIGCRSLSGLLAFLHSLFPALTEHEAMLHLFCSNANLHEVVFGAMQDHGISGSYEDAYRAAAEAAFHPHPEAQAEFAVSTSPTLLPTLESSEEVGRALTSNELELISRYFSKKSVKVGSVSSVTELVPSADKIVKQNQERFNENQYFIRRKVKAALQRYATEKGTQYELHVVCGTNFEVPENGKHGRCFHCEYKGNKIVHPAFGTYRGRETDFEELASGERRAGNEGLILFDKLMIDCVGVLCEDDSVYFDPIVDSEFAQGMNDIVKEEEEAREEFFRQDIAVEDAEDTNTEEEQTCEDDYYLSEDEEGHEDHNSEALDVDCAKAREEEAHDELCTEALAL</sequence>
<feature type="domain" description="PIR2-like helical" evidence="2">
    <location>
        <begin position="23"/>
        <end position="72"/>
    </location>
</feature>
<dbReference type="EMBL" id="RWGY01000004">
    <property type="protein sequence ID" value="TVU45278.1"/>
    <property type="molecule type" value="Genomic_DNA"/>
</dbReference>
<gene>
    <name evidence="3" type="ORF">EJB05_04760</name>
</gene>
<accession>A0A5J9WAS2</accession>
<proteinExistence type="predicted"/>